<dbReference type="GO" id="GO:0047571">
    <property type="term" value="F:3-oxosteroid 1-dehydrogenase activity"/>
    <property type="evidence" value="ECO:0007669"/>
    <property type="project" value="UniProtKB-EC"/>
</dbReference>
<feature type="domain" description="FAD-dependent oxidoreductase 2 FAD-binding" evidence="10">
    <location>
        <begin position="10"/>
        <end position="539"/>
    </location>
</feature>
<evidence type="ECO:0000256" key="6">
    <source>
        <dbReference type="ARBA" id="ARBA00051951"/>
    </source>
</evidence>
<dbReference type="InterPro" id="IPR027477">
    <property type="entry name" value="Succ_DH/fumarate_Rdtase_cat_sf"/>
</dbReference>
<comment type="cofactor">
    <cofactor evidence="1">
        <name>FAD</name>
        <dbReference type="ChEBI" id="CHEBI:57692"/>
    </cofactor>
</comment>
<dbReference type="PANTHER" id="PTHR43400:SF10">
    <property type="entry name" value="3-OXOSTEROID 1-DEHYDROGENASE"/>
    <property type="match status" value="1"/>
</dbReference>
<keyword evidence="4 11" id="KW-0560">Oxidoreductase</keyword>
<evidence type="ECO:0000256" key="2">
    <source>
        <dbReference type="ARBA" id="ARBA00022630"/>
    </source>
</evidence>
<dbReference type="FunFam" id="3.50.50.60:FF:000240">
    <property type="entry name" value="3-ketosteroid-delta-1-dehydrogenase"/>
    <property type="match status" value="1"/>
</dbReference>
<dbReference type="EC" id="1.3.99.4" evidence="8"/>
<organism evidence="11 12">
    <name type="scientific">Nocardia vermiculata</name>
    <dbReference type="NCBI Taxonomy" id="257274"/>
    <lineage>
        <taxon>Bacteria</taxon>
        <taxon>Bacillati</taxon>
        <taxon>Actinomycetota</taxon>
        <taxon>Actinomycetes</taxon>
        <taxon>Mycobacteriales</taxon>
        <taxon>Nocardiaceae</taxon>
        <taxon>Nocardia</taxon>
    </lineage>
</organism>
<dbReference type="GO" id="GO:0008202">
    <property type="term" value="P:steroid metabolic process"/>
    <property type="evidence" value="ECO:0007669"/>
    <property type="project" value="UniProtKB-KW"/>
</dbReference>
<protein>
    <recommendedName>
        <fullName evidence="9">3-oxosteroid 1-dehydrogenase</fullName>
        <ecNumber evidence="8">1.3.99.4</ecNumber>
    </recommendedName>
</protein>
<dbReference type="SUPFAM" id="SSF51905">
    <property type="entry name" value="FAD/NAD(P)-binding domain"/>
    <property type="match status" value="1"/>
</dbReference>
<dbReference type="RefSeq" id="WP_067876301.1">
    <property type="nucleotide sequence ID" value="NZ_JAAXOP010000010.1"/>
</dbReference>
<evidence type="ECO:0000256" key="9">
    <source>
        <dbReference type="ARBA" id="ARBA00069709"/>
    </source>
</evidence>
<dbReference type="Gene3D" id="3.50.50.60">
    <property type="entry name" value="FAD/NAD(P)-binding domain"/>
    <property type="match status" value="2"/>
</dbReference>
<keyword evidence="5" id="KW-0753">Steroid metabolism</keyword>
<evidence type="ECO:0000256" key="5">
    <source>
        <dbReference type="ARBA" id="ARBA00023221"/>
    </source>
</evidence>
<evidence type="ECO:0000259" key="10">
    <source>
        <dbReference type="Pfam" id="PF00890"/>
    </source>
</evidence>
<dbReference type="PANTHER" id="PTHR43400">
    <property type="entry name" value="FUMARATE REDUCTASE"/>
    <property type="match status" value="1"/>
</dbReference>
<accession>A0A846Y4I8</accession>
<comment type="similarity">
    <text evidence="7">Belongs to the FAD-dependent oxidoreductase 2 family. 3-oxosteroid dehydrogenase subfamily.</text>
</comment>
<evidence type="ECO:0000256" key="4">
    <source>
        <dbReference type="ARBA" id="ARBA00023002"/>
    </source>
</evidence>
<reference evidence="11 12" key="1">
    <citation type="submission" date="2020-04" db="EMBL/GenBank/DDBJ databases">
        <title>MicrobeNet Type strains.</title>
        <authorList>
            <person name="Nicholson A.C."/>
        </authorList>
    </citation>
    <scope>NUCLEOTIDE SEQUENCE [LARGE SCALE GENOMIC DNA]</scope>
    <source>
        <strain evidence="11 12">JCM 12354</strain>
    </source>
</reference>
<name>A0A846Y4I8_9NOCA</name>
<keyword evidence="3" id="KW-0274">FAD</keyword>
<evidence type="ECO:0000313" key="12">
    <source>
        <dbReference type="Proteomes" id="UP000565711"/>
    </source>
</evidence>
<sequence>MPSEPAKTFDVIVVGSGAAGMSAAITAARHGLNTVIVEKSRYWGGSSSRSGGGVWIPGNSVLRREAPADTPDAAREYVRSIVGTDVDPALIDQYLNRGSEALDFILENTPLRLEWVRDYSDYYPEAPGGRSTGRSCEPKPFDGNKLGADLATLHPPYNKNPMNVVIKQAEYRWLSTGLRHWRGPVKASRVAARLLLARIRRQRLLGFGASLMGQMMLGLRAAGVRLELGTPLVGLVTAEDRVTGVRVEVDGESQIWHAEHGVVLACGGFDHNAEMRQQYQRAPIGSDWTTGAATNTGDGINAALEIGAGIGFMEDAWWGPTIPFPRGPWFALSERSLPRSIIVNERAERFMNESLPYVEAVHRMYGGENGQGEGPGENIPAWLVFDQKYLNRYMFCAVPPRSPLPKSWLESGTVVRASTIEELAAKMGVPGDRLAATIARFNGFARSGTDADFGRGTSSYDHYYGDITNKPNPSLGEITDGPFYAAKMVPGDLGTKGGVTIDSSGRALRTDGSVIEGLYAAGNTSTPVMGHTYAGPGATIGPAMVFGYLASLDIAERAGRRSAVAAR</sequence>
<dbReference type="InterPro" id="IPR036188">
    <property type="entry name" value="FAD/NAD-bd_sf"/>
</dbReference>
<dbReference type="AlphaFoldDB" id="A0A846Y4I8"/>
<proteinExistence type="inferred from homology"/>
<dbReference type="FunFam" id="3.50.50.60:FF:000208">
    <property type="entry name" value="3-ketosteroid dehydrogenase"/>
    <property type="match status" value="1"/>
</dbReference>
<evidence type="ECO:0000313" key="11">
    <source>
        <dbReference type="EMBL" id="NKY52188.1"/>
    </source>
</evidence>
<evidence type="ECO:0000256" key="3">
    <source>
        <dbReference type="ARBA" id="ARBA00022827"/>
    </source>
</evidence>
<gene>
    <name evidence="11" type="ORF">HGA08_18380</name>
</gene>
<dbReference type="EMBL" id="JAAXOP010000010">
    <property type="protein sequence ID" value="NKY52188.1"/>
    <property type="molecule type" value="Genomic_DNA"/>
</dbReference>
<evidence type="ECO:0000256" key="1">
    <source>
        <dbReference type="ARBA" id="ARBA00001974"/>
    </source>
</evidence>
<comment type="catalytic activity">
    <reaction evidence="6">
        <text>a 3-oxosteroid + A = a 3-oxo-Delta(1)-steroid + AH2</text>
        <dbReference type="Rhea" id="RHEA:13329"/>
        <dbReference type="ChEBI" id="CHEBI:13193"/>
        <dbReference type="ChEBI" id="CHEBI:17499"/>
        <dbReference type="ChEBI" id="CHEBI:20156"/>
        <dbReference type="ChEBI" id="CHEBI:47788"/>
        <dbReference type="EC" id="1.3.99.4"/>
    </reaction>
</comment>
<keyword evidence="2" id="KW-0285">Flavoprotein</keyword>
<evidence type="ECO:0000256" key="7">
    <source>
        <dbReference type="ARBA" id="ARBA00061147"/>
    </source>
</evidence>
<dbReference type="NCBIfam" id="NF005882">
    <property type="entry name" value="PRK07843.1"/>
    <property type="match status" value="1"/>
</dbReference>
<dbReference type="Pfam" id="PF00890">
    <property type="entry name" value="FAD_binding_2"/>
    <property type="match status" value="1"/>
</dbReference>
<dbReference type="InterPro" id="IPR050315">
    <property type="entry name" value="FAD-oxidoreductase_2"/>
</dbReference>
<keyword evidence="12" id="KW-1185">Reference proteome</keyword>
<keyword evidence="5" id="KW-0443">Lipid metabolism</keyword>
<dbReference type="SUPFAM" id="SSF56425">
    <property type="entry name" value="Succinate dehydrogenase/fumarate reductase flavoprotein, catalytic domain"/>
    <property type="match status" value="1"/>
</dbReference>
<evidence type="ECO:0000256" key="8">
    <source>
        <dbReference type="ARBA" id="ARBA00066536"/>
    </source>
</evidence>
<dbReference type="PRINTS" id="PR00411">
    <property type="entry name" value="PNDRDTASEI"/>
</dbReference>
<comment type="caution">
    <text evidence="11">The sequence shown here is derived from an EMBL/GenBank/DDBJ whole genome shotgun (WGS) entry which is preliminary data.</text>
</comment>
<dbReference type="InterPro" id="IPR003953">
    <property type="entry name" value="FAD-dep_OxRdtase_2_FAD-bd"/>
</dbReference>
<dbReference type="Proteomes" id="UP000565711">
    <property type="component" value="Unassembled WGS sequence"/>
</dbReference>